<evidence type="ECO:0000313" key="2">
    <source>
        <dbReference type="Proteomes" id="UP000789920"/>
    </source>
</evidence>
<dbReference type="EMBL" id="CAJVQC010145155">
    <property type="protein sequence ID" value="CAG8845075.1"/>
    <property type="molecule type" value="Genomic_DNA"/>
</dbReference>
<gene>
    <name evidence="1" type="ORF">RPERSI_LOCUS33498</name>
</gene>
<evidence type="ECO:0000313" key="1">
    <source>
        <dbReference type="EMBL" id="CAG8845075.1"/>
    </source>
</evidence>
<keyword evidence="2" id="KW-1185">Reference proteome</keyword>
<proteinExistence type="predicted"/>
<protein>
    <submittedName>
        <fullName evidence="1">10211_t:CDS:1</fullName>
    </submittedName>
</protein>
<name>A0ACA9SQG9_9GLOM</name>
<feature type="non-terminal residue" evidence="1">
    <location>
        <position position="1"/>
    </location>
</feature>
<reference evidence="1" key="1">
    <citation type="submission" date="2021-06" db="EMBL/GenBank/DDBJ databases">
        <authorList>
            <person name="Kallberg Y."/>
            <person name="Tangrot J."/>
            <person name="Rosling A."/>
        </authorList>
    </citation>
    <scope>NUCLEOTIDE SEQUENCE</scope>
    <source>
        <strain evidence="1">MA461A</strain>
    </source>
</reference>
<sequence length="66" mass="7623">KPQSLITALSDDEPENFSDDNDSFNNNEDDGEFCGFSDNDDEGYYYDFNTGKTYTKSEYHYSICAY</sequence>
<comment type="caution">
    <text evidence="1">The sequence shown here is derived from an EMBL/GenBank/DDBJ whole genome shotgun (WGS) entry which is preliminary data.</text>
</comment>
<accession>A0ACA9SQG9</accession>
<organism evidence="1 2">
    <name type="scientific">Racocetra persica</name>
    <dbReference type="NCBI Taxonomy" id="160502"/>
    <lineage>
        <taxon>Eukaryota</taxon>
        <taxon>Fungi</taxon>
        <taxon>Fungi incertae sedis</taxon>
        <taxon>Mucoromycota</taxon>
        <taxon>Glomeromycotina</taxon>
        <taxon>Glomeromycetes</taxon>
        <taxon>Diversisporales</taxon>
        <taxon>Gigasporaceae</taxon>
        <taxon>Racocetra</taxon>
    </lineage>
</organism>
<dbReference type="Proteomes" id="UP000789920">
    <property type="component" value="Unassembled WGS sequence"/>
</dbReference>